<dbReference type="SUPFAM" id="SSF53335">
    <property type="entry name" value="S-adenosyl-L-methionine-dependent methyltransferases"/>
    <property type="match status" value="1"/>
</dbReference>
<evidence type="ECO:0000259" key="18">
    <source>
        <dbReference type="PROSITE" id="PS51562"/>
    </source>
</evidence>
<sequence length="364" mass="41702">MGTTDEEEPRTIPVKSESVMKDEQDTVDSNNLEHVEPIKLKTTVPEEIVVEETIQASIPLGSKRKLDVEDNTEVPSDYSDKIAKHYNSRRDVGTSERQHSRIIRLRSFNNWIKSVLIDRYVHRPGFRTALDLACGKGGDLNKWRHAGIRRLVGVDIAKVSVGHAKERFEGMRANFEATFHVLDAFHESLDRAVDGETFEAISCQFAYHYSFESEESAKMSIRNVAKHLRKGGYFFGTTTNADVIRERLGDGDEISNSVYQLSIADKSTLNQDFGAQIYFTLEDAVEKCPEFLIPMSKLKQLAHENGLVLERCMPFPEVYQRYCNDRDYGPLLRRMNVVGDRGEFLTDEERKVAELYLVFCFRKE</sequence>
<evidence type="ECO:0000256" key="4">
    <source>
        <dbReference type="ARBA" id="ARBA00022664"/>
    </source>
</evidence>
<dbReference type="GO" id="GO:0003723">
    <property type="term" value="F:RNA binding"/>
    <property type="evidence" value="ECO:0007669"/>
    <property type="project" value="UniProtKB-KW"/>
</dbReference>
<dbReference type="PROSITE" id="PS51562">
    <property type="entry name" value="RNA_CAP0_MT"/>
    <property type="match status" value="1"/>
</dbReference>
<evidence type="ECO:0000256" key="1">
    <source>
        <dbReference type="ARBA" id="ARBA00004123"/>
    </source>
</evidence>
<dbReference type="PANTHER" id="PTHR12189:SF2">
    <property type="entry name" value="MRNA CAP GUANINE-N7 METHYLTRANSFERASE"/>
    <property type="match status" value="1"/>
</dbReference>
<feature type="site" description="mRNA cap binding" evidence="16">
    <location>
        <position position="208"/>
    </location>
</feature>
<name>A0A2H9TH06_9FUNG</name>
<keyword evidence="4 14" id="KW-0507">mRNA processing</keyword>
<evidence type="ECO:0000256" key="17">
    <source>
        <dbReference type="SAM" id="MobiDB-lite"/>
    </source>
</evidence>
<keyword evidence="6 14" id="KW-0949">S-adenosyl-L-methionine</keyword>
<gene>
    <name evidence="19" type="ORF">PSACC_03130</name>
</gene>
<evidence type="ECO:0000256" key="3">
    <source>
        <dbReference type="ARBA" id="ARBA00022603"/>
    </source>
</evidence>
<evidence type="ECO:0000256" key="5">
    <source>
        <dbReference type="ARBA" id="ARBA00022679"/>
    </source>
</evidence>
<evidence type="ECO:0000256" key="14">
    <source>
        <dbReference type="PIRNR" id="PIRNR028762"/>
    </source>
</evidence>
<feature type="binding site" evidence="16">
    <location>
        <begin position="109"/>
        <end position="110"/>
    </location>
    <ligand>
        <name>mRNA</name>
        <dbReference type="ChEBI" id="CHEBI:33699"/>
    </ligand>
</feature>
<evidence type="ECO:0000256" key="12">
    <source>
        <dbReference type="ARBA" id="ARBA00044712"/>
    </source>
</evidence>
<dbReference type="GO" id="GO:0070693">
    <property type="term" value="C:P-TEFb-cap methyltransferase complex"/>
    <property type="evidence" value="ECO:0007669"/>
    <property type="project" value="EnsemblFungi"/>
</dbReference>
<dbReference type="PIRSF" id="PIRSF028762">
    <property type="entry name" value="ABD1"/>
    <property type="match status" value="1"/>
</dbReference>
<evidence type="ECO:0000256" key="11">
    <source>
        <dbReference type="ARBA" id="ARBA00033387"/>
    </source>
</evidence>
<comment type="subcellular location">
    <subcellularLocation>
        <location evidence="1 14">Nucleus</location>
    </subcellularLocation>
</comment>
<keyword evidence="9 14" id="KW-0539">Nucleus</keyword>
<dbReference type="EMBL" id="MTSL01000191">
    <property type="protein sequence ID" value="PJF17063.1"/>
    <property type="molecule type" value="Genomic_DNA"/>
</dbReference>
<feature type="region of interest" description="Disordered" evidence="17">
    <location>
        <begin position="1"/>
        <end position="27"/>
    </location>
</feature>
<keyword evidence="7 14" id="KW-0694">RNA-binding</keyword>
<feature type="site" description="mRNA cap binding" evidence="16">
    <location>
        <position position="356"/>
    </location>
</feature>
<dbReference type="Pfam" id="PF03291">
    <property type="entry name" value="mRNA_G-N7_MeTrfase"/>
    <property type="match status" value="1"/>
</dbReference>
<evidence type="ECO:0000256" key="6">
    <source>
        <dbReference type="ARBA" id="ARBA00022691"/>
    </source>
</evidence>
<protein>
    <recommendedName>
        <fullName evidence="13 14">mRNA cap guanine-N(7) methyltransferase</fullName>
        <ecNumber evidence="2 14">2.1.1.56</ecNumber>
    </recommendedName>
    <alternativeName>
        <fullName evidence="10 14">mRNA (guanine-N(7))-methyltransferase</fullName>
    </alternativeName>
    <alternativeName>
        <fullName evidence="11 14">mRNA cap methyltransferase</fullName>
    </alternativeName>
</protein>
<feature type="binding site" evidence="15">
    <location>
        <position position="133"/>
    </location>
    <ligand>
        <name>S-adenosyl-L-methionine</name>
        <dbReference type="ChEBI" id="CHEBI:59789"/>
    </ligand>
</feature>
<feature type="site" description="mRNA cap binding" evidence="16">
    <location>
        <position position="167"/>
    </location>
</feature>
<keyword evidence="8 14" id="KW-0506">mRNA capping</keyword>
<evidence type="ECO:0000256" key="9">
    <source>
        <dbReference type="ARBA" id="ARBA00023242"/>
    </source>
</evidence>
<evidence type="ECO:0000256" key="16">
    <source>
        <dbReference type="PIRSR" id="PIRSR028762-2"/>
    </source>
</evidence>
<feature type="site" description="mRNA cap binding" evidence="16">
    <location>
        <position position="136"/>
    </location>
</feature>
<dbReference type="CDD" id="cd02440">
    <property type="entry name" value="AdoMet_MTases"/>
    <property type="match status" value="1"/>
</dbReference>
<evidence type="ECO:0000313" key="20">
    <source>
        <dbReference type="Proteomes" id="UP000240830"/>
    </source>
</evidence>
<dbReference type="InterPro" id="IPR039753">
    <property type="entry name" value="RG7MT1"/>
</dbReference>
<dbReference type="EC" id="2.1.1.56" evidence="2 14"/>
<organism evidence="19 20">
    <name type="scientific">Paramicrosporidium saccamoebae</name>
    <dbReference type="NCBI Taxonomy" id="1246581"/>
    <lineage>
        <taxon>Eukaryota</taxon>
        <taxon>Fungi</taxon>
        <taxon>Fungi incertae sedis</taxon>
        <taxon>Cryptomycota</taxon>
        <taxon>Cryptomycota incertae sedis</taxon>
        <taxon>Paramicrosporidium</taxon>
    </lineage>
</organism>
<feature type="binding site" evidence="15">
    <location>
        <position position="209"/>
    </location>
    <ligand>
        <name>S-adenosyl-L-methionine</name>
        <dbReference type="ChEBI" id="CHEBI:59789"/>
    </ligand>
</feature>
<evidence type="ECO:0000256" key="13">
    <source>
        <dbReference type="ARBA" id="ARBA00049739"/>
    </source>
</evidence>
<proteinExistence type="inferred from homology"/>
<feature type="binding site" evidence="15">
    <location>
        <position position="155"/>
    </location>
    <ligand>
        <name>S-adenosyl-L-methionine</name>
        <dbReference type="ChEBI" id="CHEBI:59789"/>
    </ligand>
</feature>
<comment type="catalytic activity">
    <reaction evidence="12">
        <text>a 5'-end (5'-triphosphoguanosine)-ribonucleoside in mRNA + S-adenosyl-L-methionine = a 5'-end (N(7)-methyl 5'-triphosphoguanosine)-ribonucleoside in mRNA + S-adenosyl-L-homocysteine</text>
        <dbReference type="Rhea" id="RHEA:67008"/>
        <dbReference type="Rhea" id="RHEA-COMP:17166"/>
        <dbReference type="Rhea" id="RHEA-COMP:17167"/>
        <dbReference type="ChEBI" id="CHEBI:57856"/>
        <dbReference type="ChEBI" id="CHEBI:59789"/>
        <dbReference type="ChEBI" id="CHEBI:156461"/>
        <dbReference type="ChEBI" id="CHEBI:167617"/>
        <dbReference type="EC" id="2.1.1.56"/>
    </reaction>
</comment>
<feature type="binding site" evidence="15">
    <location>
        <position position="204"/>
    </location>
    <ligand>
        <name>S-adenosyl-L-methionine</name>
        <dbReference type="ChEBI" id="CHEBI:59789"/>
    </ligand>
</feature>
<feature type="domain" description="MRNA cap 0 methyltransferase" evidence="18">
    <location>
        <begin position="100"/>
        <end position="364"/>
    </location>
</feature>
<evidence type="ECO:0000313" key="19">
    <source>
        <dbReference type="EMBL" id="PJF17063.1"/>
    </source>
</evidence>
<keyword evidence="5 14" id="KW-0808">Transferase</keyword>
<evidence type="ECO:0000256" key="8">
    <source>
        <dbReference type="ARBA" id="ARBA00023042"/>
    </source>
</evidence>
<reference evidence="19 20" key="1">
    <citation type="submission" date="2016-10" db="EMBL/GenBank/DDBJ databases">
        <title>The genome of Paramicrosporidium saccamoebae is the missing link in understanding Cryptomycota and Microsporidia evolution.</title>
        <authorList>
            <person name="Quandt C.A."/>
            <person name="Beaudet D."/>
            <person name="Corsaro D."/>
            <person name="Michel R."/>
            <person name="Corradi N."/>
            <person name="James T."/>
        </authorList>
    </citation>
    <scope>NUCLEOTIDE SEQUENCE [LARGE SCALE GENOMIC DNA]</scope>
    <source>
        <strain evidence="19 20">KSL3</strain>
    </source>
</reference>
<feature type="binding site" evidence="15">
    <location>
        <position position="183"/>
    </location>
    <ligand>
        <name>S-adenosyl-L-methionine</name>
        <dbReference type="ChEBI" id="CHEBI:59789"/>
    </ligand>
</feature>
<dbReference type="GO" id="GO:0004482">
    <property type="term" value="F:mRNA 5'-cap (guanine-N7-)-methyltransferase activity"/>
    <property type="evidence" value="ECO:0007669"/>
    <property type="project" value="UniProtKB-EC"/>
</dbReference>
<dbReference type="InterPro" id="IPR004971">
    <property type="entry name" value="mRNA_G-N7_MeTrfase_dom"/>
</dbReference>
<feature type="site" description="mRNA cap binding" evidence="16">
    <location>
        <position position="290"/>
    </location>
</feature>
<dbReference type="STRING" id="1246581.A0A2H9TH06"/>
<dbReference type="InterPro" id="IPR016899">
    <property type="entry name" value="mRNA_G-N7_MeTrfase_euk"/>
</dbReference>
<dbReference type="PANTHER" id="PTHR12189">
    <property type="entry name" value="MRNA GUANINE-7- METHYLTRANSFERASE"/>
    <property type="match status" value="1"/>
</dbReference>
<comment type="similarity">
    <text evidence="14">Belongs to the class I-like SAM-binding methyltransferase superfamily. mRNA cap 0 methyltransferase family.</text>
</comment>
<feature type="site" description="mRNA cap binding" evidence="16">
    <location>
        <position position="142"/>
    </location>
</feature>
<evidence type="ECO:0000256" key="15">
    <source>
        <dbReference type="PIRSR" id="PIRSR028762-1"/>
    </source>
</evidence>
<evidence type="ECO:0000256" key="10">
    <source>
        <dbReference type="ARBA" id="ARBA00032772"/>
    </source>
</evidence>
<dbReference type="AlphaFoldDB" id="A0A2H9TH06"/>
<keyword evidence="3 14" id="KW-0489">Methyltransferase</keyword>
<evidence type="ECO:0000256" key="7">
    <source>
        <dbReference type="ARBA" id="ARBA00022884"/>
    </source>
</evidence>
<dbReference type="Gene3D" id="3.40.50.150">
    <property type="entry name" value="Vaccinia Virus protein VP39"/>
    <property type="match status" value="1"/>
</dbReference>
<feature type="binding site" evidence="15">
    <location>
        <position position="113"/>
    </location>
    <ligand>
        <name>S-adenosyl-L-methionine</name>
        <dbReference type="ChEBI" id="CHEBI:59789"/>
    </ligand>
</feature>
<keyword evidence="20" id="KW-1185">Reference proteome</keyword>
<accession>A0A2H9TH06</accession>
<evidence type="ECO:0000256" key="2">
    <source>
        <dbReference type="ARBA" id="ARBA00011926"/>
    </source>
</evidence>
<comment type="caution">
    <text evidence="19">The sequence shown here is derived from an EMBL/GenBank/DDBJ whole genome shotgun (WGS) entry which is preliminary data.</text>
</comment>
<dbReference type="OrthoDB" id="10248867at2759"/>
<dbReference type="InterPro" id="IPR029063">
    <property type="entry name" value="SAM-dependent_MTases_sf"/>
</dbReference>
<dbReference type="Proteomes" id="UP000240830">
    <property type="component" value="Unassembled WGS sequence"/>
</dbReference>